<dbReference type="EMBL" id="BACD03000001">
    <property type="protein sequence ID" value="GAO45863.1"/>
    <property type="molecule type" value="Genomic_DNA"/>
</dbReference>
<evidence type="ECO:0000313" key="2">
    <source>
        <dbReference type="Proteomes" id="UP000033140"/>
    </source>
</evidence>
<accession>A0A0E9N7U2</accession>
<comment type="caution">
    <text evidence="1">The sequence shown here is derived from an EMBL/GenBank/DDBJ whole genome shotgun (WGS) entry which is preliminary data.</text>
</comment>
<reference evidence="1 2" key="3">
    <citation type="journal article" date="2015" name="Genome Announc.">
        <title>Draft Genome Sequence of the Archiascomycetous Yeast Saitoella complicata.</title>
        <authorList>
            <person name="Yamauchi K."/>
            <person name="Kondo S."/>
            <person name="Hamamoto M."/>
            <person name="Takahashi Y."/>
            <person name="Ogura Y."/>
            <person name="Hayashi T."/>
            <person name="Nishida H."/>
        </authorList>
    </citation>
    <scope>NUCLEOTIDE SEQUENCE [LARGE SCALE GENOMIC DNA]</scope>
    <source>
        <strain evidence="1 2">NRRL Y-17804</strain>
    </source>
</reference>
<dbReference type="Proteomes" id="UP000033140">
    <property type="component" value="Unassembled WGS sequence"/>
</dbReference>
<evidence type="ECO:0000313" key="1">
    <source>
        <dbReference type="EMBL" id="GAO45863.1"/>
    </source>
</evidence>
<protein>
    <submittedName>
        <fullName evidence="1">Uncharacterized protein</fullName>
    </submittedName>
</protein>
<reference evidence="1 2" key="1">
    <citation type="journal article" date="2011" name="J. Gen. Appl. Microbiol.">
        <title>Draft genome sequencing of the enigmatic yeast Saitoella complicata.</title>
        <authorList>
            <person name="Nishida H."/>
            <person name="Hamamoto M."/>
            <person name="Sugiyama J."/>
        </authorList>
    </citation>
    <scope>NUCLEOTIDE SEQUENCE [LARGE SCALE GENOMIC DNA]</scope>
    <source>
        <strain evidence="1 2">NRRL Y-17804</strain>
    </source>
</reference>
<organism evidence="1 2">
    <name type="scientific">Saitoella complicata (strain BCRC 22490 / CBS 7301 / JCM 7358 / NBRC 10748 / NRRL Y-17804)</name>
    <dbReference type="NCBI Taxonomy" id="698492"/>
    <lineage>
        <taxon>Eukaryota</taxon>
        <taxon>Fungi</taxon>
        <taxon>Dikarya</taxon>
        <taxon>Ascomycota</taxon>
        <taxon>Taphrinomycotina</taxon>
        <taxon>Taphrinomycotina incertae sedis</taxon>
        <taxon>Saitoella</taxon>
    </lineage>
</organism>
<name>A0A0E9N7U2_SAICN</name>
<dbReference type="AlphaFoldDB" id="A0A0E9N7U2"/>
<sequence length="86" mass="9571">MSKGPLIFASKGWGAPDIDGLHDDSARNLESPCGSCWDWTSGVQDTASIQQEMVNSLHCDRLLSYNFQRPQEPNAMKRPRVPIHSS</sequence>
<gene>
    <name evidence="1" type="ORF">G7K_0111-t1</name>
</gene>
<proteinExistence type="predicted"/>
<reference evidence="1 2" key="2">
    <citation type="journal article" date="2014" name="J. Gen. Appl. Microbiol.">
        <title>The early diverging ascomycetous budding yeast Saitoella complicata has three histone deacetylases belonging to the Clr6, Hos2, and Rpd3 lineages.</title>
        <authorList>
            <person name="Nishida H."/>
            <person name="Matsumoto T."/>
            <person name="Kondo S."/>
            <person name="Hamamoto M."/>
            <person name="Yoshikawa H."/>
        </authorList>
    </citation>
    <scope>NUCLEOTIDE SEQUENCE [LARGE SCALE GENOMIC DNA]</scope>
    <source>
        <strain evidence="1 2">NRRL Y-17804</strain>
    </source>
</reference>
<keyword evidence="2" id="KW-1185">Reference proteome</keyword>